<keyword evidence="2" id="KW-0808">Transferase</keyword>
<dbReference type="Gene3D" id="3.40.630.30">
    <property type="match status" value="1"/>
</dbReference>
<dbReference type="InterPro" id="IPR016181">
    <property type="entry name" value="Acyl_CoA_acyltransferase"/>
</dbReference>
<keyword evidence="3" id="KW-1185">Reference proteome</keyword>
<dbReference type="RefSeq" id="WP_233645633.1">
    <property type="nucleotide sequence ID" value="NZ_JBITPR010000060.1"/>
</dbReference>
<dbReference type="CDD" id="cd04301">
    <property type="entry name" value="NAT_SF"/>
    <property type="match status" value="1"/>
</dbReference>
<keyword evidence="2" id="KW-0012">Acyltransferase</keyword>
<dbReference type="GO" id="GO:0016746">
    <property type="term" value="F:acyltransferase activity"/>
    <property type="evidence" value="ECO:0007669"/>
    <property type="project" value="UniProtKB-KW"/>
</dbReference>
<comment type="caution">
    <text evidence="2">The sequence shown here is derived from an EMBL/GenBank/DDBJ whole genome shotgun (WGS) entry which is preliminary data.</text>
</comment>
<accession>A0ABW8BK21</accession>
<dbReference type="Proteomes" id="UP001614264">
    <property type="component" value="Unassembled WGS sequence"/>
</dbReference>
<evidence type="ECO:0000313" key="2">
    <source>
        <dbReference type="EMBL" id="MFI7875384.1"/>
    </source>
</evidence>
<dbReference type="InterPro" id="IPR000182">
    <property type="entry name" value="GNAT_dom"/>
</dbReference>
<sequence>MSLPPPTDVTPGDRRMAAHVRPLVLALRPALTEAEFDRFAVEAHAQGLVFTAAYDEHGHCVAVATHRVLATSRGRVLFVDDLVTDPAHRSAGVGARLFAHLAARARDAHCTRVELDSGVTNHLAHRFYHARRMRITALHLALEVADG</sequence>
<gene>
    <name evidence="2" type="ORF">AB4829_32935</name>
</gene>
<evidence type="ECO:0000259" key="1">
    <source>
        <dbReference type="PROSITE" id="PS51186"/>
    </source>
</evidence>
<dbReference type="EC" id="2.3.1.-" evidence="2"/>
<dbReference type="SUPFAM" id="SSF55729">
    <property type="entry name" value="Acyl-CoA N-acyltransferases (Nat)"/>
    <property type="match status" value="1"/>
</dbReference>
<dbReference type="PROSITE" id="PS51186">
    <property type="entry name" value="GNAT"/>
    <property type="match status" value="1"/>
</dbReference>
<evidence type="ECO:0000313" key="3">
    <source>
        <dbReference type="Proteomes" id="UP001614264"/>
    </source>
</evidence>
<name>A0ABW8BK21_9ACTN</name>
<proteinExistence type="predicted"/>
<dbReference type="Pfam" id="PF00583">
    <property type="entry name" value="Acetyltransf_1"/>
    <property type="match status" value="1"/>
</dbReference>
<reference evidence="2 3" key="1">
    <citation type="submission" date="2024-07" db="EMBL/GenBank/DDBJ databases">
        <title>Whole genome sequencing of Prodigiosin pigment-producing Streptomyces salinarius isolated from rhizosphere soil of Arachis hypogaea.</title>
        <authorList>
            <person name="Vidhya A."/>
            <person name="Ramya S."/>
        </authorList>
    </citation>
    <scope>NUCLEOTIDE SEQUENCE [LARGE SCALE GENOMIC DNA]</scope>
    <source>
        <strain evidence="2 3">VRMG2420</strain>
    </source>
</reference>
<dbReference type="EMBL" id="JBITPR010000060">
    <property type="protein sequence ID" value="MFI7875384.1"/>
    <property type="molecule type" value="Genomic_DNA"/>
</dbReference>
<organism evidence="2 3">
    <name type="scientific">Streptomyces salinarius</name>
    <dbReference type="NCBI Taxonomy" id="2762598"/>
    <lineage>
        <taxon>Bacteria</taxon>
        <taxon>Bacillati</taxon>
        <taxon>Actinomycetota</taxon>
        <taxon>Actinomycetes</taxon>
        <taxon>Kitasatosporales</taxon>
        <taxon>Streptomycetaceae</taxon>
        <taxon>Streptomyces</taxon>
    </lineage>
</organism>
<protein>
    <submittedName>
        <fullName evidence="2">GNAT family N-acetyltransferase</fullName>
        <ecNumber evidence="2">2.3.1.-</ecNumber>
    </submittedName>
</protein>
<feature type="domain" description="N-acetyltransferase" evidence="1">
    <location>
        <begin position="18"/>
        <end position="147"/>
    </location>
</feature>